<evidence type="ECO:0000313" key="3">
    <source>
        <dbReference type="EMBL" id="KKT72103.1"/>
    </source>
</evidence>
<comment type="caution">
    <text evidence="3">The sequence shown here is derived from an EMBL/GenBank/DDBJ whole genome shotgun (WGS) entry which is preliminary data.</text>
</comment>
<dbReference type="AlphaFoldDB" id="A0A0G1JL52"/>
<gene>
    <name evidence="3" type="ORF">UW68_C0048G0002</name>
</gene>
<feature type="compositionally biased region" description="Pro residues" evidence="1">
    <location>
        <begin position="72"/>
        <end position="83"/>
    </location>
</feature>
<feature type="region of interest" description="Disordered" evidence="1">
    <location>
        <begin position="47"/>
        <end position="111"/>
    </location>
</feature>
<proteinExistence type="predicted"/>
<dbReference type="EMBL" id="LCJG01000048">
    <property type="protein sequence ID" value="KKT72103.1"/>
    <property type="molecule type" value="Genomic_DNA"/>
</dbReference>
<dbReference type="STRING" id="1618384.UW68_C0048G0002"/>
<dbReference type="InterPro" id="IPR001199">
    <property type="entry name" value="Cyt_B5-like_heme/steroid-bd"/>
</dbReference>
<evidence type="ECO:0000313" key="4">
    <source>
        <dbReference type="Proteomes" id="UP000034835"/>
    </source>
</evidence>
<dbReference type="SUPFAM" id="SSF55856">
    <property type="entry name" value="Cytochrome b5-like heme/steroid binding domain"/>
    <property type="match status" value="1"/>
</dbReference>
<organism evidence="3 4">
    <name type="scientific">Candidatus Collierbacteria bacterium GW2011_GWB1_44_6</name>
    <dbReference type="NCBI Taxonomy" id="1618384"/>
    <lineage>
        <taxon>Bacteria</taxon>
        <taxon>Candidatus Collieribacteriota</taxon>
    </lineage>
</organism>
<name>A0A0G1JL52_9BACT</name>
<dbReference type="Proteomes" id="UP000034835">
    <property type="component" value="Unassembled WGS sequence"/>
</dbReference>
<feature type="compositionally biased region" description="Pro residues" evidence="1">
    <location>
        <begin position="93"/>
        <end position="111"/>
    </location>
</feature>
<sequence length="169" mass="18077">MKTLSTLVAVAILNLFTVFLVLYGQPVLALLSPQQSAILTQIPEIEKPSPTNTAISQKPKLSPKKISTPTSVPDPTPDSPPPQAAEAVVPTEQPAPQPVDSLPPQPTDAPPDPLAGRCIIVIDGGSYDVTDYRSQHSGGDVFTCGADLSQMFHDRHPNSFLNKMAKFRV</sequence>
<evidence type="ECO:0000259" key="2">
    <source>
        <dbReference type="Pfam" id="PF00173"/>
    </source>
</evidence>
<dbReference type="InterPro" id="IPR036400">
    <property type="entry name" value="Cyt_B5-like_heme/steroid_sf"/>
</dbReference>
<accession>A0A0G1JL52</accession>
<dbReference type="Gene3D" id="3.10.120.10">
    <property type="entry name" value="Cytochrome b5-like heme/steroid binding domain"/>
    <property type="match status" value="1"/>
</dbReference>
<evidence type="ECO:0000256" key="1">
    <source>
        <dbReference type="SAM" id="MobiDB-lite"/>
    </source>
</evidence>
<feature type="domain" description="Cytochrome b5 heme-binding" evidence="2">
    <location>
        <begin position="116"/>
        <end position="167"/>
    </location>
</feature>
<reference evidence="3 4" key="1">
    <citation type="journal article" date="2015" name="Nature">
        <title>rRNA introns, odd ribosomes, and small enigmatic genomes across a large radiation of phyla.</title>
        <authorList>
            <person name="Brown C.T."/>
            <person name="Hug L.A."/>
            <person name="Thomas B.C."/>
            <person name="Sharon I."/>
            <person name="Castelle C.J."/>
            <person name="Singh A."/>
            <person name="Wilkins M.J."/>
            <person name="Williams K.H."/>
            <person name="Banfield J.F."/>
        </authorList>
    </citation>
    <scope>NUCLEOTIDE SEQUENCE [LARGE SCALE GENOMIC DNA]</scope>
</reference>
<protein>
    <recommendedName>
        <fullName evidence="2">Cytochrome b5 heme-binding domain-containing protein</fullName>
    </recommendedName>
</protein>
<dbReference type="Pfam" id="PF00173">
    <property type="entry name" value="Cyt-b5"/>
    <property type="match status" value="1"/>
</dbReference>